<dbReference type="InterPro" id="IPR056912">
    <property type="entry name" value="Phage_JBD30_tail_term-like"/>
</dbReference>
<accession>A0A2A5JM65</accession>
<evidence type="ECO:0000313" key="1">
    <source>
        <dbReference type="EMBL" id="PCK30457.1"/>
    </source>
</evidence>
<keyword evidence="2" id="KW-1185">Reference proteome</keyword>
<dbReference type="AlphaFoldDB" id="A0A2A5JM65"/>
<name>A0A2A5JM65_PSEO7</name>
<dbReference type="Pfam" id="PF23840">
    <property type="entry name" value="Phage_tail_terminator"/>
    <property type="match status" value="1"/>
</dbReference>
<organism evidence="1 2">
    <name type="scientific">Pseudoalteromonas piscicida</name>
    <dbReference type="NCBI Taxonomy" id="43662"/>
    <lineage>
        <taxon>Bacteria</taxon>
        <taxon>Pseudomonadati</taxon>
        <taxon>Pseudomonadota</taxon>
        <taxon>Gammaproteobacteria</taxon>
        <taxon>Alteromonadales</taxon>
        <taxon>Pseudoalteromonadaceae</taxon>
        <taxon>Pseudoalteromonas</taxon>
    </lineage>
</organism>
<reference evidence="2" key="1">
    <citation type="journal article" date="2019" name="Genome Announc.">
        <title>Draft Genome Sequence of Pseudoalteromonas piscicida Strain 36Y ROTHPW, an Hypersaline Seawater Isolate from the South Coast of Sonora, Mexico.</title>
        <authorList>
            <person name="Sanchez-Diaz R."/>
            <person name="Molina-Garza Z.J."/>
            <person name="Cruz-Suarez L.E."/>
            <person name="Selvin J."/>
            <person name="Kiran G.S."/>
            <person name="Ibarra-Gamez J.C."/>
            <person name="Gomez-Gil B."/>
            <person name="Galaviz-Silva L."/>
        </authorList>
    </citation>
    <scope>NUCLEOTIDE SEQUENCE [LARGE SCALE GENOMIC DNA]</scope>
    <source>
        <strain evidence="2">36Y_RITHPW</strain>
    </source>
</reference>
<dbReference type="EMBL" id="NKHF01000084">
    <property type="protein sequence ID" value="PCK30457.1"/>
    <property type="molecule type" value="Genomic_DNA"/>
</dbReference>
<dbReference type="OrthoDB" id="6297829at2"/>
<sequence length="145" mass="16351">MQFNFDLNKVERLLKQLNLRVGAAADFNEVRNHPIQTASVFVLPLDDDYAPEDAVTGQQIYNITELFAVMIVIPCHGGNQYANNQIAELRNKIKAALAGVKFDDWQPIAPHRGRIVEFNSTTNTLIYQCQFKVTGYVTVNARPMP</sequence>
<protein>
    <submittedName>
        <fullName evidence="1">Uncharacterized protein</fullName>
    </submittedName>
</protein>
<dbReference type="Proteomes" id="UP000228621">
    <property type="component" value="Unassembled WGS sequence"/>
</dbReference>
<evidence type="ECO:0000313" key="2">
    <source>
        <dbReference type="Proteomes" id="UP000228621"/>
    </source>
</evidence>
<proteinExistence type="predicted"/>
<gene>
    <name evidence="1" type="ORF">CEX98_17695</name>
</gene>
<comment type="caution">
    <text evidence="1">The sequence shown here is derived from an EMBL/GenBank/DDBJ whole genome shotgun (WGS) entry which is preliminary data.</text>
</comment>
<dbReference type="RefSeq" id="WP_099643349.1">
    <property type="nucleotide sequence ID" value="NZ_NKHF01000084.1"/>
</dbReference>